<dbReference type="SUPFAM" id="SSF46785">
    <property type="entry name" value="Winged helix' DNA-binding domain"/>
    <property type="match status" value="1"/>
</dbReference>
<proteinExistence type="predicted"/>
<evidence type="ECO:0000313" key="1">
    <source>
        <dbReference type="EMBL" id="ASC72602.1"/>
    </source>
</evidence>
<dbReference type="Proteomes" id="UP000191901">
    <property type="component" value="Chromosome"/>
</dbReference>
<keyword evidence="2" id="KW-1185">Reference proteome</keyword>
<organism evidence="1 2">
    <name type="scientific">Halomicronema hongdechloris C2206</name>
    <dbReference type="NCBI Taxonomy" id="1641165"/>
    <lineage>
        <taxon>Bacteria</taxon>
        <taxon>Bacillati</taxon>
        <taxon>Cyanobacteriota</taxon>
        <taxon>Cyanophyceae</taxon>
        <taxon>Nodosilineales</taxon>
        <taxon>Nodosilineaceae</taxon>
        <taxon>Halomicronema</taxon>
    </lineage>
</organism>
<protein>
    <submittedName>
        <fullName evidence="1">Uncharacterized protein</fullName>
    </submittedName>
</protein>
<dbReference type="InterPro" id="IPR036388">
    <property type="entry name" value="WH-like_DNA-bd_sf"/>
</dbReference>
<dbReference type="InterPro" id="IPR036390">
    <property type="entry name" value="WH_DNA-bd_sf"/>
</dbReference>
<evidence type="ECO:0000313" key="2">
    <source>
        <dbReference type="Proteomes" id="UP000191901"/>
    </source>
</evidence>
<sequence>MGKKTRDYWNPLFGSIKPRKVSFLTPPATRRLLTQPCLDFPLDYTQDTLDEIVRLTAGQPYLVQLIGQNLVAQFNHQVFEAGQDPNRPIAMADLQAVIQSPEFFQDGGAYFTGIWRQAEDSSLAGQPEILFQLCQRDLSVSELVEATGLAHQQVEAALATLISHDVIHATAAGRYAFTVELMRRWVQRRLRRILGKKMP</sequence>
<accession>A0A1Z3HQS1</accession>
<dbReference type="Gene3D" id="1.10.10.10">
    <property type="entry name" value="Winged helix-like DNA-binding domain superfamily/Winged helix DNA-binding domain"/>
    <property type="match status" value="1"/>
</dbReference>
<dbReference type="EMBL" id="CP021983">
    <property type="protein sequence ID" value="ASC72602.1"/>
    <property type="molecule type" value="Genomic_DNA"/>
</dbReference>
<reference evidence="1 2" key="1">
    <citation type="journal article" date="2016" name="Biochim. Biophys. Acta">
        <title>Characterization of red-shifted phycobilisomes isolated from the chlorophyll f-containing cyanobacterium Halomicronema hongdechloris.</title>
        <authorList>
            <person name="Li Y."/>
            <person name="Lin Y."/>
            <person name="Garvey C.J."/>
            <person name="Birch D."/>
            <person name="Corkery R.W."/>
            <person name="Loughlin P.C."/>
            <person name="Scheer H."/>
            <person name="Willows R.D."/>
            <person name="Chen M."/>
        </authorList>
    </citation>
    <scope>NUCLEOTIDE SEQUENCE [LARGE SCALE GENOMIC DNA]</scope>
    <source>
        <strain evidence="1 2">C2206</strain>
    </source>
</reference>
<name>A0A1Z3HQS1_9CYAN</name>
<gene>
    <name evidence="1" type="ORF">XM38_035600</name>
</gene>
<dbReference type="STRING" id="1641165.XM38_05645"/>
<dbReference type="AlphaFoldDB" id="A0A1Z3HQS1"/>
<dbReference type="KEGG" id="hhg:XM38_035600"/>